<evidence type="ECO:0000256" key="3">
    <source>
        <dbReference type="ARBA" id="ARBA00022475"/>
    </source>
</evidence>
<evidence type="ECO:0000256" key="7">
    <source>
        <dbReference type="RuleBase" id="RU363032"/>
    </source>
</evidence>
<evidence type="ECO:0000256" key="2">
    <source>
        <dbReference type="ARBA" id="ARBA00022448"/>
    </source>
</evidence>
<dbReference type="CDD" id="cd06261">
    <property type="entry name" value="TM_PBP2"/>
    <property type="match status" value="1"/>
</dbReference>
<feature type="transmembrane region" description="Helical" evidence="7">
    <location>
        <begin position="272"/>
        <end position="293"/>
    </location>
</feature>
<feature type="transmembrane region" description="Helical" evidence="7">
    <location>
        <begin position="100"/>
        <end position="124"/>
    </location>
</feature>
<dbReference type="EMBL" id="JBHLSV010000011">
    <property type="protein sequence ID" value="MFC0674443.1"/>
    <property type="molecule type" value="Genomic_DNA"/>
</dbReference>
<dbReference type="PANTHER" id="PTHR43744">
    <property type="entry name" value="ABC TRANSPORTER PERMEASE PROTEIN MG189-RELATED-RELATED"/>
    <property type="match status" value="1"/>
</dbReference>
<feature type="transmembrane region" description="Helical" evidence="7">
    <location>
        <begin position="136"/>
        <end position="157"/>
    </location>
</feature>
<dbReference type="PANTHER" id="PTHR43744:SF3">
    <property type="entry name" value="LACTOSE TRANSPORT SYSTEM PERMEASE PROTEIN LACG"/>
    <property type="match status" value="1"/>
</dbReference>
<feature type="transmembrane region" description="Helical" evidence="7">
    <location>
        <begin position="213"/>
        <end position="238"/>
    </location>
</feature>
<proteinExistence type="inferred from homology"/>
<sequence length="306" mass="33365">MTIIADDAPRTPVAPPAGSGARRTPTRPRRRLLSRRMLTAIGLSALLIPISIGWIYPFLWMLGASFKTNEDVFDGLNIFTPVLHLENYARAWQQANIGQYFLNTAVITVGSIIITVGTVALMGYALGRYRFPGRKIIIGVLAAAVFLPEGYTIIPVVDLLQTLHLADSLLGLTLASSGGAHIISLLLFAGYFAQLPDELEEAATLDGASFVRIFWRIYLPLARPVTATAIILQFMAAWNDFLLPLVMTLSKPELRTLSVGIYALQGEYGTDWSALAAASVISLLPITLLFLFLQRYFVEGIAGAVK</sequence>
<accession>A0ABV6RF00</accession>
<evidence type="ECO:0000256" key="8">
    <source>
        <dbReference type="SAM" id="MobiDB-lite"/>
    </source>
</evidence>
<keyword evidence="6 7" id="KW-0472">Membrane</keyword>
<evidence type="ECO:0000256" key="6">
    <source>
        <dbReference type="ARBA" id="ARBA00023136"/>
    </source>
</evidence>
<dbReference type="Proteomes" id="UP001589793">
    <property type="component" value="Unassembled WGS sequence"/>
</dbReference>
<keyword evidence="3" id="KW-1003">Cell membrane</keyword>
<evidence type="ECO:0000313" key="11">
    <source>
        <dbReference type="Proteomes" id="UP001589793"/>
    </source>
</evidence>
<feature type="domain" description="ABC transmembrane type-1" evidence="9">
    <location>
        <begin position="101"/>
        <end position="293"/>
    </location>
</feature>
<comment type="caution">
    <text evidence="10">The sequence shown here is derived from an EMBL/GenBank/DDBJ whole genome shotgun (WGS) entry which is preliminary data.</text>
</comment>
<evidence type="ECO:0000259" key="9">
    <source>
        <dbReference type="PROSITE" id="PS50928"/>
    </source>
</evidence>
<organism evidence="10 11">
    <name type="scientific">Brachybacterium hainanense</name>
    <dbReference type="NCBI Taxonomy" id="1541174"/>
    <lineage>
        <taxon>Bacteria</taxon>
        <taxon>Bacillati</taxon>
        <taxon>Actinomycetota</taxon>
        <taxon>Actinomycetes</taxon>
        <taxon>Micrococcales</taxon>
        <taxon>Dermabacteraceae</taxon>
        <taxon>Brachybacterium</taxon>
    </lineage>
</organism>
<dbReference type="SUPFAM" id="SSF161098">
    <property type="entry name" value="MetI-like"/>
    <property type="match status" value="1"/>
</dbReference>
<feature type="transmembrane region" description="Helical" evidence="7">
    <location>
        <begin position="37"/>
        <end position="56"/>
    </location>
</feature>
<keyword evidence="4 7" id="KW-0812">Transmembrane</keyword>
<dbReference type="RefSeq" id="WP_376980542.1">
    <property type="nucleotide sequence ID" value="NZ_JBHLSV010000011.1"/>
</dbReference>
<evidence type="ECO:0000256" key="5">
    <source>
        <dbReference type="ARBA" id="ARBA00022989"/>
    </source>
</evidence>
<reference evidence="10 11" key="1">
    <citation type="submission" date="2024-09" db="EMBL/GenBank/DDBJ databases">
        <authorList>
            <person name="Sun Q."/>
            <person name="Mori K."/>
        </authorList>
    </citation>
    <scope>NUCLEOTIDE SEQUENCE [LARGE SCALE GENOMIC DNA]</scope>
    <source>
        <strain evidence="10 11">CICC 10874</strain>
    </source>
</reference>
<dbReference type="InterPro" id="IPR000515">
    <property type="entry name" value="MetI-like"/>
</dbReference>
<protein>
    <submittedName>
        <fullName evidence="10">Carbohydrate ABC transporter permease</fullName>
    </submittedName>
</protein>
<feature type="region of interest" description="Disordered" evidence="8">
    <location>
        <begin position="1"/>
        <end position="26"/>
    </location>
</feature>
<evidence type="ECO:0000256" key="1">
    <source>
        <dbReference type="ARBA" id="ARBA00004651"/>
    </source>
</evidence>
<keyword evidence="11" id="KW-1185">Reference proteome</keyword>
<evidence type="ECO:0000313" key="10">
    <source>
        <dbReference type="EMBL" id="MFC0674443.1"/>
    </source>
</evidence>
<keyword evidence="5 7" id="KW-1133">Transmembrane helix</keyword>
<comment type="subcellular location">
    <subcellularLocation>
        <location evidence="1 7">Cell membrane</location>
        <topology evidence="1 7">Multi-pass membrane protein</topology>
    </subcellularLocation>
</comment>
<gene>
    <name evidence="10" type="ORF">ACFFF6_10805</name>
</gene>
<dbReference type="Gene3D" id="1.10.3720.10">
    <property type="entry name" value="MetI-like"/>
    <property type="match status" value="1"/>
</dbReference>
<keyword evidence="2 7" id="KW-0813">Transport</keyword>
<dbReference type="Pfam" id="PF00528">
    <property type="entry name" value="BPD_transp_1"/>
    <property type="match status" value="1"/>
</dbReference>
<dbReference type="InterPro" id="IPR035906">
    <property type="entry name" value="MetI-like_sf"/>
</dbReference>
<feature type="transmembrane region" description="Helical" evidence="7">
    <location>
        <begin position="169"/>
        <end position="192"/>
    </location>
</feature>
<name>A0ABV6RF00_9MICO</name>
<evidence type="ECO:0000256" key="4">
    <source>
        <dbReference type="ARBA" id="ARBA00022692"/>
    </source>
</evidence>
<dbReference type="PROSITE" id="PS50928">
    <property type="entry name" value="ABC_TM1"/>
    <property type="match status" value="1"/>
</dbReference>
<comment type="similarity">
    <text evidence="7">Belongs to the binding-protein-dependent transport system permease family.</text>
</comment>